<feature type="transmembrane region" description="Helical" evidence="1">
    <location>
        <begin position="343"/>
        <end position="363"/>
    </location>
</feature>
<dbReference type="RefSeq" id="WP_184824477.1">
    <property type="nucleotide sequence ID" value="NZ_JACHMM010000001.1"/>
</dbReference>
<feature type="transmembrane region" description="Helical" evidence="1">
    <location>
        <begin position="266"/>
        <end position="285"/>
    </location>
</feature>
<organism evidence="2 3">
    <name type="scientific">Jiangella mangrovi</name>
    <dbReference type="NCBI Taxonomy" id="1524084"/>
    <lineage>
        <taxon>Bacteria</taxon>
        <taxon>Bacillati</taxon>
        <taxon>Actinomycetota</taxon>
        <taxon>Actinomycetes</taxon>
        <taxon>Jiangellales</taxon>
        <taxon>Jiangellaceae</taxon>
        <taxon>Jiangella</taxon>
    </lineage>
</organism>
<dbReference type="Proteomes" id="UP000542813">
    <property type="component" value="Unassembled WGS sequence"/>
</dbReference>
<keyword evidence="1" id="KW-0472">Membrane</keyword>
<protein>
    <submittedName>
        <fullName evidence="2">Putative membrane protein</fullName>
    </submittedName>
</protein>
<dbReference type="EMBL" id="JACHMM010000001">
    <property type="protein sequence ID" value="MBB5789242.1"/>
    <property type="molecule type" value="Genomic_DNA"/>
</dbReference>
<feature type="transmembrane region" description="Helical" evidence="1">
    <location>
        <begin position="66"/>
        <end position="84"/>
    </location>
</feature>
<proteinExistence type="predicted"/>
<sequence>MRGHPVRTALAGIVAMLVVAALPAQIDWADRLGFPERAGDRLRFLTVSPTLLYNERSGWPAYLGELVWAVLFAGLLLVVAWRLAQATADAWTRPVVVALALPVLAPLANLVALLLVDTVGLTTDAAGRGERLARILHDAQNASGHVVLVALAGTVVLLATHGDRLWPRAPDGTVRVTAASALTLVRGPAGTVGRRVGMAVLATVAGYVAMLVVPDLLEAVTEPVARVWCAGAAPGDGCARGLALIAGTEPSRPGDVLFDQGRARLVQIYAIQAFLLVFALAYFQVHTQPLRRRPATTLLAVWYAFTLAVVTHEGVVDAAIGVADEPGLPGVLGLLLPPSGLPATLFAAPAVAAGFAVVHALVLRLRRRGEPQPSQPGVTSPAS</sequence>
<feature type="transmembrane region" description="Helical" evidence="1">
    <location>
        <begin position="142"/>
        <end position="160"/>
    </location>
</feature>
<comment type="caution">
    <text evidence="2">The sequence shown here is derived from an EMBL/GenBank/DDBJ whole genome shotgun (WGS) entry which is preliminary data.</text>
</comment>
<evidence type="ECO:0000256" key="1">
    <source>
        <dbReference type="SAM" id="Phobius"/>
    </source>
</evidence>
<keyword evidence="3" id="KW-1185">Reference proteome</keyword>
<keyword evidence="1" id="KW-0812">Transmembrane</keyword>
<evidence type="ECO:0000313" key="2">
    <source>
        <dbReference type="EMBL" id="MBB5789242.1"/>
    </source>
</evidence>
<feature type="transmembrane region" description="Helical" evidence="1">
    <location>
        <begin position="297"/>
        <end position="323"/>
    </location>
</feature>
<dbReference type="AlphaFoldDB" id="A0A7W9GSJ1"/>
<gene>
    <name evidence="2" type="ORF">HD601_003817</name>
</gene>
<evidence type="ECO:0000313" key="3">
    <source>
        <dbReference type="Proteomes" id="UP000542813"/>
    </source>
</evidence>
<name>A0A7W9GSJ1_9ACTN</name>
<feature type="transmembrane region" description="Helical" evidence="1">
    <location>
        <begin position="196"/>
        <end position="213"/>
    </location>
</feature>
<accession>A0A7W9GSJ1</accession>
<reference evidence="2 3" key="1">
    <citation type="submission" date="2020-08" db="EMBL/GenBank/DDBJ databases">
        <title>Sequencing the genomes of 1000 actinobacteria strains.</title>
        <authorList>
            <person name="Klenk H.-P."/>
        </authorList>
    </citation>
    <scope>NUCLEOTIDE SEQUENCE [LARGE SCALE GENOMIC DNA]</scope>
    <source>
        <strain evidence="2 3">DSM 102122</strain>
    </source>
</reference>
<keyword evidence="1" id="KW-1133">Transmembrane helix</keyword>
<feature type="transmembrane region" description="Helical" evidence="1">
    <location>
        <begin position="96"/>
        <end position="116"/>
    </location>
</feature>